<organism evidence="1 2">
    <name type="scientific">Actinoplanes aureus</name>
    <dbReference type="NCBI Taxonomy" id="2792083"/>
    <lineage>
        <taxon>Bacteria</taxon>
        <taxon>Bacillati</taxon>
        <taxon>Actinomycetota</taxon>
        <taxon>Actinomycetes</taxon>
        <taxon>Micromonosporales</taxon>
        <taxon>Micromonosporaceae</taxon>
        <taxon>Actinoplanes</taxon>
    </lineage>
</organism>
<dbReference type="EMBL" id="JADQTO010000013">
    <property type="protein sequence ID" value="MBG0565107.1"/>
    <property type="molecule type" value="Genomic_DNA"/>
</dbReference>
<protein>
    <submittedName>
        <fullName evidence="1">Uncharacterized protein</fullName>
    </submittedName>
</protein>
<dbReference type="Proteomes" id="UP000598146">
    <property type="component" value="Unassembled WGS sequence"/>
</dbReference>
<comment type="caution">
    <text evidence="1">The sequence shown here is derived from an EMBL/GenBank/DDBJ whole genome shotgun (WGS) entry which is preliminary data.</text>
</comment>
<dbReference type="RefSeq" id="WP_196416881.1">
    <property type="nucleotide sequence ID" value="NZ_JADQTO010000013.1"/>
</dbReference>
<name>A0A931FZT8_9ACTN</name>
<accession>A0A931FZT8</accession>
<dbReference type="AlphaFoldDB" id="A0A931FZT8"/>
<evidence type="ECO:0000313" key="1">
    <source>
        <dbReference type="EMBL" id="MBG0565107.1"/>
    </source>
</evidence>
<keyword evidence="2" id="KW-1185">Reference proteome</keyword>
<reference evidence="1" key="1">
    <citation type="submission" date="2020-11" db="EMBL/GenBank/DDBJ databases">
        <title>Isolation and identification of active actinomycetes.</title>
        <authorList>
            <person name="Sun X."/>
        </authorList>
    </citation>
    <scope>NUCLEOTIDE SEQUENCE</scope>
    <source>
        <strain evidence="1">NEAU-A11</strain>
    </source>
</reference>
<gene>
    <name evidence="1" type="ORF">I4J89_27010</name>
</gene>
<sequence length="404" mass="43764">MSLDAARAVADAVLYEGYLLYPYRASAAKNRSRWQFGVLGPPLASAGEPPEMAMQCLVRPGSGPFAVTVRLRFLQLQTREVRAKRPDGTEEAVAELRVGDATLLSWDEAVEREIMLPNVPVDGAMTFEVTVPGGHDEEPVAEAGRVVRRRWPISARVRATSVPDGDLRRLTVAVANTHPDPVTGRDEAVRHSLLGAHLLLEACNAVFVSVLDPPPDAVAAAARCRQDRCWPVLAGSPGLVLGSPIILYDNPRIAEQSNGELYDSTEIDELLTLRVMTMTDAEKAEARATDPRAAAIVERCDAATAADLDRLHGTRRDPGSGSVVIAGVRIGRDSLVRVRPNRRADAQDLFFAGRVARVTAVVEDVDGGTHVAVVLLDDPAAELHDWYGRYFYFAPDELTPEGSP</sequence>
<proteinExistence type="predicted"/>
<evidence type="ECO:0000313" key="2">
    <source>
        <dbReference type="Proteomes" id="UP000598146"/>
    </source>
</evidence>